<evidence type="ECO:0000256" key="1">
    <source>
        <dbReference type="SAM" id="MobiDB-lite"/>
    </source>
</evidence>
<proteinExistence type="predicted"/>
<sequence length="319" mass="35939">MESQVASLTMDQLIQEYSDEAAAKEVGELEGLTKKAIQKCHRSTAEFTAEVEKKKLTPQQVRDKYLNPRPKVAAFARSLSQEVVEKRRAHWQGQHHTHGIHMWPADENGVSSDDTAFNQGEQAAGFVINMLRKQVKDQSGPNGTEHVDVVLKEQFSVATLVPDNETVKATCSKCYDIKNFKWSGPWQIHLQPLRRPAATDAWEGLKKVLHVQPGLSAEEKRQGDFDDQQHLSENGHRMKKHPLIIAQVFLVFVWRLCCSVRGLRMVNGKATLVPDPEAESREETAADARREEASSTETQRERESARTTRASNPSLTLPE</sequence>
<feature type="compositionally biased region" description="Polar residues" evidence="1">
    <location>
        <begin position="307"/>
        <end position="319"/>
    </location>
</feature>
<dbReference type="EMBL" id="CDMY01000460">
    <property type="protein sequence ID" value="CEM14870.1"/>
    <property type="molecule type" value="Genomic_DNA"/>
</dbReference>
<evidence type="ECO:0000313" key="3">
    <source>
        <dbReference type="Proteomes" id="UP000041254"/>
    </source>
</evidence>
<dbReference type="InParanoid" id="A0A0G4FLI8"/>
<gene>
    <name evidence="2" type="ORF">Vbra_15672</name>
</gene>
<evidence type="ECO:0000313" key="2">
    <source>
        <dbReference type="EMBL" id="CEM14870.1"/>
    </source>
</evidence>
<organism evidence="2 3">
    <name type="scientific">Vitrella brassicaformis (strain CCMP3155)</name>
    <dbReference type="NCBI Taxonomy" id="1169540"/>
    <lineage>
        <taxon>Eukaryota</taxon>
        <taxon>Sar</taxon>
        <taxon>Alveolata</taxon>
        <taxon>Colpodellida</taxon>
        <taxon>Vitrellaceae</taxon>
        <taxon>Vitrella</taxon>
    </lineage>
</organism>
<reference evidence="2 3" key="1">
    <citation type="submission" date="2014-11" db="EMBL/GenBank/DDBJ databases">
        <authorList>
            <person name="Zhu J."/>
            <person name="Qi W."/>
            <person name="Song R."/>
        </authorList>
    </citation>
    <scope>NUCLEOTIDE SEQUENCE [LARGE SCALE GENOMIC DNA]</scope>
</reference>
<accession>A0A0G4FLI8</accession>
<name>A0A0G4FLI8_VITBC</name>
<dbReference type="Proteomes" id="UP000041254">
    <property type="component" value="Unassembled WGS sequence"/>
</dbReference>
<dbReference type="VEuPathDB" id="CryptoDB:Vbra_15672"/>
<dbReference type="AlphaFoldDB" id="A0A0G4FLI8"/>
<keyword evidence="3" id="KW-1185">Reference proteome</keyword>
<feature type="region of interest" description="Disordered" evidence="1">
    <location>
        <begin position="274"/>
        <end position="319"/>
    </location>
</feature>
<feature type="compositionally biased region" description="Basic and acidic residues" evidence="1">
    <location>
        <begin position="278"/>
        <end position="306"/>
    </location>
</feature>
<protein>
    <submittedName>
        <fullName evidence="2">Uncharacterized protein</fullName>
    </submittedName>
</protein>